<evidence type="ECO:0000256" key="11">
    <source>
        <dbReference type="SAM" id="Phobius"/>
    </source>
</evidence>
<keyword evidence="3" id="KW-0813">Transport</keyword>
<dbReference type="Pfam" id="PF03544">
    <property type="entry name" value="TonB_C"/>
    <property type="match status" value="1"/>
</dbReference>
<dbReference type="GO" id="GO:0015031">
    <property type="term" value="P:protein transport"/>
    <property type="evidence" value="ECO:0007669"/>
    <property type="project" value="UniProtKB-KW"/>
</dbReference>
<evidence type="ECO:0000256" key="6">
    <source>
        <dbReference type="ARBA" id="ARBA00022692"/>
    </source>
</evidence>
<keyword evidence="5" id="KW-0997">Cell inner membrane</keyword>
<proteinExistence type="inferred from homology"/>
<evidence type="ECO:0000313" key="15">
    <source>
        <dbReference type="Proteomes" id="UP000824076"/>
    </source>
</evidence>
<accession>A0A9D1ILX7</accession>
<keyword evidence="6 11" id="KW-0812">Transmembrane</keyword>
<reference evidence="14" key="2">
    <citation type="journal article" date="2021" name="PeerJ">
        <title>Extensive microbial diversity within the chicken gut microbiome revealed by metagenomics and culture.</title>
        <authorList>
            <person name="Gilroy R."/>
            <person name="Ravi A."/>
            <person name="Getino M."/>
            <person name="Pursley I."/>
            <person name="Horton D.L."/>
            <person name="Alikhan N.F."/>
            <person name="Baker D."/>
            <person name="Gharbi K."/>
            <person name="Hall N."/>
            <person name="Watson M."/>
            <person name="Adriaenssens E.M."/>
            <person name="Foster-Nyarko E."/>
            <person name="Jarju S."/>
            <person name="Secka A."/>
            <person name="Antonio M."/>
            <person name="Oren A."/>
            <person name="Chaudhuri R.R."/>
            <person name="La Ragione R."/>
            <person name="Hildebrand F."/>
            <person name="Pallen M.J."/>
        </authorList>
    </citation>
    <scope>NUCLEOTIDE SEQUENCE</scope>
    <source>
        <strain evidence="14">17073</strain>
    </source>
</reference>
<keyword evidence="9 11" id="KW-0472">Membrane</keyword>
<dbReference type="PROSITE" id="PS51746">
    <property type="entry name" value="PPM_2"/>
    <property type="match status" value="1"/>
</dbReference>
<dbReference type="Gene3D" id="3.60.40.10">
    <property type="entry name" value="PPM-type phosphatase domain"/>
    <property type="match status" value="1"/>
</dbReference>
<dbReference type="InterPro" id="IPR001932">
    <property type="entry name" value="PPM-type_phosphatase-like_dom"/>
</dbReference>
<feature type="domain" description="TonB C-terminal" evidence="13">
    <location>
        <begin position="366"/>
        <end position="461"/>
    </location>
</feature>
<dbReference type="GO" id="GO:0031992">
    <property type="term" value="F:energy transducer activity"/>
    <property type="evidence" value="ECO:0007669"/>
    <property type="project" value="TreeGrafter"/>
</dbReference>
<dbReference type="GO" id="GO:0055085">
    <property type="term" value="P:transmembrane transport"/>
    <property type="evidence" value="ECO:0007669"/>
    <property type="project" value="InterPro"/>
</dbReference>
<dbReference type="PANTHER" id="PTHR33446:SF2">
    <property type="entry name" value="PROTEIN TONB"/>
    <property type="match status" value="1"/>
</dbReference>
<dbReference type="SUPFAM" id="SSF81606">
    <property type="entry name" value="PP2C-like"/>
    <property type="match status" value="1"/>
</dbReference>
<name>A0A9D1ILX7_9BACT</name>
<evidence type="ECO:0000256" key="2">
    <source>
        <dbReference type="ARBA" id="ARBA00006555"/>
    </source>
</evidence>
<comment type="subcellular location">
    <subcellularLocation>
        <location evidence="1">Cell inner membrane</location>
        <topology evidence="1">Single-pass membrane protein</topology>
        <orientation evidence="1">Periplasmic side</orientation>
    </subcellularLocation>
</comment>
<dbReference type="SMART" id="SM00331">
    <property type="entry name" value="PP2C_SIG"/>
    <property type="match status" value="1"/>
</dbReference>
<comment type="similarity">
    <text evidence="2">Belongs to the TonB family.</text>
</comment>
<dbReference type="Gene3D" id="3.30.1150.10">
    <property type="match status" value="1"/>
</dbReference>
<evidence type="ECO:0000259" key="12">
    <source>
        <dbReference type="PROSITE" id="PS51746"/>
    </source>
</evidence>
<evidence type="ECO:0000256" key="10">
    <source>
        <dbReference type="SAM" id="MobiDB-lite"/>
    </source>
</evidence>
<gene>
    <name evidence="14" type="ORF">IAD18_01045</name>
</gene>
<feature type="compositionally biased region" description="Polar residues" evidence="10">
    <location>
        <begin position="7"/>
        <end position="18"/>
    </location>
</feature>
<dbReference type="EMBL" id="DVMS01000027">
    <property type="protein sequence ID" value="HIU38234.1"/>
    <property type="molecule type" value="Genomic_DNA"/>
</dbReference>
<evidence type="ECO:0000256" key="5">
    <source>
        <dbReference type="ARBA" id="ARBA00022519"/>
    </source>
</evidence>
<dbReference type="InterPro" id="IPR036457">
    <property type="entry name" value="PPM-type-like_dom_sf"/>
</dbReference>
<feature type="region of interest" description="Disordered" evidence="10">
    <location>
        <begin position="327"/>
        <end position="362"/>
    </location>
</feature>
<dbReference type="PANTHER" id="PTHR33446">
    <property type="entry name" value="PROTEIN TONB-RELATED"/>
    <property type="match status" value="1"/>
</dbReference>
<evidence type="ECO:0000256" key="7">
    <source>
        <dbReference type="ARBA" id="ARBA00022927"/>
    </source>
</evidence>
<dbReference type="SUPFAM" id="SSF74653">
    <property type="entry name" value="TolA/TonB C-terminal domain"/>
    <property type="match status" value="1"/>
</dbReference>
<comment type="caution">
    <text evidence="14">The sequence shown here is derived from an EMBL/GenBank/DDBJ whole genome shotgun (WGS) entry which is preliminary data.</text>
</comment>
<dbReference type="GO" id="GO:0098797">
    <property type="term" value="C:plasma membrane protein complex"/>
    <property type="evidence" value="ECO:0007669"/>
    <property type="project" value="TreeGrafter"/>
</dbReference>
<keyword evidence="4" id="KW-1003">Cell membrane</keyword>
<feature type="region of interest" description="Disordered" evidence="10">
    <location>
        <begin position="457"/>
        <end position="516"/>
    </location>
</feature>
<feature type="region of interest" description="Disordered" evidence="10">
    <location>
        <begin position="1"/>
        <end position="31"/>
    </location>
</feature>
<evidence type="ECO:0000259" key="13">
    <source>
        <dbReference type="PROSITE" id="PS52015"/>
    </source>
</evidence>
<feature type="compositionally biased region" description="Basic and acidic residues" evidence="10">
    <location>
        <begin position="478"/>
        <end position="509"/>
    </location>
</feature>
<dbReference type="InterPro" id="IPR037682">
    <property type="entry name" value="TonB_C"/>
</dbReference>
<evidence type="ECO:0000256" key="3">
    <source>
        <dbReference type="ARBA" id="ARBA00022448"/>
    </source>
</evidence>
<reference evidence="14" key="1">
    <citation type="submission" date="2020-10" db="EMBL/GenBank/DDBJ databases">
        <authorList>
            <person name="Gilroy R."/>
        </authorList>
    </citation>
    <scope>NUCLEOTIDE SEQUENCE</scope>
    <source>
        <strain evidence="14">17073</strain>
    </source>
</reference>
<keyword evidence="7" id="KW-0653">Protein transport</keyword>
<feature type="compositionally biased region" description="Polar residues" evidence="10">
    <location>
        <begin position="334"/>
        <end position="344"/>
    </location>
</feature>
<feature type="transmembrane region" description="Helical" evidence="11">
    <location>
        <begin position="297"/>
        <end position="319"/>
    </location>
</feature>
<evidence type="ECO:0000256" key="9">
    <source>
        <dbReference type="ARBA" id="ARBA00023136"/>
    </source>
</evidence>
<dbReference type="InterPro" id="IPR006260">
    <property type="entry name" value="TonB/TolA_C"/>
</dbReference>
<dbReference type="NCBIfam" id="TIGR01352">
    <property type="entry name" value="tonB_Cterm"/>
    <property type="match status" value="1"/>
</dbReference>
<dbReference type="Proteomes" id="UP000824076">
    <property type="component" value="Unassembled WGS sequence"/>
</dbReference>
<dbReference type="PROSITE" id="PS52015">
    <property type="entry name" value="TONB_CTD"/>
    <property type="match status" value="1"/>
</dbReference>
<keyword evidence="8 11" id="KW-1133">Transmembrane helix</keyword>
<dbReference type="CDD" id="cd00143">
    <property type="entry name" value="PP2Cc"/>
    <property type="match status" value="1"/>
</dbReference>
<feature type="domain" description="PPM-type phosphatase" evidence="12">
    <location>
        <begin position="13"/>
        <end position="248"/>
    </location>
</feature>
<dbReference type="Pfam" id="PF13672">
    <property type="entry name" value="PP2C_2"/>
    <property type="match status" value="1"/>
</dbReference>
<sequence length="516" mass="55941">MEIRLNQPYSFTQLGQRGNQEDARYPDSDEPKGAKPFFVVCDGVGGSNKGEVASRTVCDAFGQALSNTDWSKEFTIRDFEKALDFAFSALEEKTTPENKGMATTLTFVAFHKGGCFIAHIGDSRVYYVRPGEGIVYKTEDHSLVNALVRAGVITQEEAATHPDRNVITRSVCVPEGDQERSTATTVNISDVREGDYVFLCSDGVLKKLTDGRLVDILSASASDKDKRDAIAGLSKDSDDNNTAYLVSVAAVAGEAPIVSVDDSAESTVTHVITPVVTPVETSSRHAKPANSKSRMPLIVVGVVAIVAVIAGFFIFQAGLSDSKPETVKEKQDKGNQNLLETFSGDNEEDDSDDVVDKPDKRAEFPGGDKALKAFIDKNKRYPDDARKNKKEGTVHVELVIAADGSVKDVEVEQGVFPSLDAEAKRICKQLKFRPAVDDGHAVASKCLLAIEFRLPKEKEKPAVTAPAANPDNSQQGEVKNDKENGDGKQPNDDKNERNSTQTKPEEKPELTNTVSV</sequence>
<feature type="compositionally biased region" description="Basic and acidic residues" evidence="10">
    <location>
        <begin position="19"/>
        <end position="31"/>
    </location>
</feature>
<protein>
    <submittedName>
        <fullName evidence="14">TonB family protein</fullName>
    </submittedName>
</protein>
<dbReference type="AlphaFoldDB" id="A0A9D1ILX7"/>
<organism evidence="14 15">
    <name type="scientific">Candidatus Limisoma intestinavium</name>
    <dbReference type="NCBI Taxonomy" id="2840856"/>
    <lineage>
        <taxon>Bacteria</taxon>
        <taxon>Pseudomonadati</taxon>
        <taxon>Bacteroidota</taxon>
        <taxon>Bacteroidia</taxon>
        <taxon>Bacteroidales</taxon>
        <taxon>Candidatus Limisoma</taxon>
    </lineage>
</organism>
<evidence type="ECO:0000256" key="4">
    <source>
        <dbReference type="ARBA" id="ARBA00022475"/>
    </source>
</evidence>
<evidence type="ECO:0000256" key="8">
    <source>
        <dbReference type="ARBA" id="ARBA00022989"/>
    </source>
</evidence>
<dbReference type="SMART" id="SM00332">
    <property type="entry name" value="PP2Cc"/>
    <property type="match status" value="1"/>
</dbReference>
<dbReference type="InterPro" id="IPR051045">
    <property type="entry name" value="TonB-dependent_transducer"/>
</dbReference>
<evidence type="ECO:0000313" key="14">
    <source>
        <dbReference type="EMBL" id="HIU38234.1"/>
    </source>
</evidence>
<evidence type="ECO:0000256" key="1">
    <source>
        <dbReference type="ARBA" id="ARBA00004383"/>
    </source>
</evidence>